<dbReference type="Gene3D" id="3.40.50.2300">
    <property type="match status" value="2"/>
</dbReference>
<dbReference type="PANTHER" id="PTHR47235">
    <property type="entry name" value="BLR6548 PROTEIN"/>
    <property type="match status" value="1"/>
</dbReference>
<gene>
    <name evidence="5" type="ORF">GCM10009547_49230</name>
</gene>
<dbReference type="RefSeq" id="WP_344609888.1">
    <property type="nucleotide sequence ID" value="NZ_BAAAHE010000068.1"/>
</dbReference>
<evidence type="ECO:0000259" key="4">
    <source>
        <dbReference type="Pfam" id="PF13458"/>
    </source>
</evidence>
<dbReference type="Proteomes" id="UP001500957">
    <property type="component" value="Unassembled WGS sequence"/>
</dbReference>
<dbReference type="EMBL" id="BAAAHE010000068">
    <property type="protein sequence ID" value="GAA0639262.1"/>
    <property type="molecule type" value="Genomic_DNA"/>
</dbReference>
<organism evidence="5 6">
    <name type="scientific">Sporichthya brevicatena</name>
    <dbReference type="NCBI Taxonomy" id="171442"/>
    <lineage>
        <taxon>Bacteria</taxon>
        <taxon>Bacillati</taxon>
        <taxon>Actinomycetota</taxon>
        <taxon>Actinomycetes</taxon>
        <taxon>Sporichthyales</taxon>
        <taxon>Sporichthyaceae</taxon>
        <taxon>Sporichthya</taxon>
    </lineage>
</organism>
<dbReference type="InterPro" id="IPR028081">
    <property type="entry name" value="Leu-bd"/>
</dbReference>
<reference evidence="5 6" key="1">
    <citation type="journal article" date="2019" name="Int. J. Syst. Evol. Microbiol.">
        <title>The Global Catalogue of Microorganisms (GCM) 10K type strain sequencing project: providing services to taxonomists for standard genome sequencing and annotation.</title>
        <authorList>
            <consortium name="The Broad Institute Genomics Platform"/>
            <consortium name="The Broad Institute Genome Sequencing Center for Infectious Disease"/>
            <person name="Wu L."/>
            <person name="Ma J."/>
        </authorList>
    </citation>
    <scope>NUCLEOTIDE SEQUENCE [LARGE SCALE GENOMIC DNA]</scope>
    <source>
        <strain evidence="5 6">JCM 10671</strain>
    </source>
</reference>
<dbReference type="SUPFAM" id="SSF53822">
    <property type="entry name" value="Periplasmic binding protein-like I"/>
    <property type="match status" value="1"/>
</dbReference>
<evidence type="ECO:0000313" key="6">
    <source>
        <dbReference type="Proteomes" id="UP001500957"/>
    </source>
</evidence>
<evidence type="ECO:0000256" key="2">
    <source>
        <dbReference type="ARBA" id="ARBA00022729"/>
    </source>
</evidence>
<feature type="domain" description="Leucine-binding protein" evidence="4">
    <location>
        <begin position="130"/>
        <end position="460"/>
    </location>
</feature>
<evidence type="ECO:0000256" key="1">
    <source>
        <dbReference type="ARBA" id="ARBA00010062"/>
    </source>
</evidence>
<protein>
    <recommendedName>
        <fullName evidence="4">Leucine-binding protein domain-containing protein</fullName>
    </recommendedName>
</protein>
<dbReference type="InterPro" id="IPR028082">
    <property type="entry name" value="Peripla_BP_I"/>
</dbReference>
<comment type="caution">
    <text evidence="5">The sequence shown here is derived from an EMBL/GenBank/DDBJ whole genome shotgun (WGS) entry which is preliminary data.</text>
</comment>
<feature type="compositionally biased region" description="Low complexity" evidence="3">
    <location>
        <begin position="76"/>
        <end position="113"/>
    </location>
</feature>
<keyword evidence="2" id="KW-0732">Signal</keyword>
<feature type="region of interest" description="Disordered" evidence="3">
    <location>
        <begin position="76"/>
        <end position="125"/>
    </location>
</feature>
<proteinExistence type="inferred from homology"/>
<dbReference type="PANTHER" id="PTHR47235:SF1">
    <property type="entry name" value="BLR6548 PROTEIN"/>
    <property type="match status" value="1"/>
</dbReference>
<keyword evidence="6" id="KW-1185">Reference proteome</keyword>
<name>A0ABN1HDB4_9ACTN</name>
<dbReference type="Pfam" id="PF13458">
    <property type="entry name" value="Peripla_BP_6"/>
    <property type="match status" value="1"/>
</dbReference>
<sequence length="500" mass="51142">MPSHRHRSSAVAATITAFAVLLTGCGGTRVSDEAIERAAGVGQAVQVANPDAAAGVVPDAGVVAPVPGAVDPAAAANPAAVDTGPATTGTTTTTTNSAGSTKSNAQTAASGGAKASGGGKASGPATGPVIRVGAVGTFTGPVGALVKDTITGIRVWMQWINARGGVAGHPIEVLVGDDGGDPARFNSIEQQFVEQKGAVAFLYATLGFSPNGNNKYLDAKKIFTLGTEGGLETAYNNPYVLTATPTGKVNADSILLALGDVARPLGKKKFAEFACSDFGLCDNFDQRWSNPEALKAVGFEIVARGRPSLTQPDYTAQCLAAKQGGAEVIMLALDTASLRRFAGDCARQNYRPIFGTADLLALSSLPSDPNADGMIIASKMAPWTDTSVPGIAKVTQAFAQYAPGAPPTGGNTNGWILGRFFESIGKNFPAGEVTLADVEAGVYGVKNDNLDGMTFPITMVKGQPMKRQLCYGVVVIKNAKYSRFPGKALRCTGTLPGASG</sequence>
<comment type="similarity">
    <text evidence="1">Belongs to the leucine-binding protein family.</text>
</comment>
<dbReference type="PROSITE" id="PS51257">
    <property type="entry name" value="PROKAR_LIPOPROTEIN"/>
    <property type="match status" value="1"/>
</dbReference>
<accession>A0ABN1HDB4</accession>
<evidence type="ECO:0000313" key="5">
    <source>
        <dbReference type="EMBL" id="GAA0639262.1"/>
    </source>
</evidence>
<evidence type="ECO:0000256" key="3">
    <source>
        <dbReference type="SAM" id="MobiDB-lite"/>
    </source>
</evidence>